<reference evidence="3 4" key="1">
    <citation type="journal article" date="2011" name="J. Gen. Appl. Microbiol.">
        <title>Draft genome sequencing of the enigmatic yeast Saitoella complicata.</title>
        <authorList>
            <person name="Nishida H."/>
            <person name="Hamamoto M."/>
            <person name="Sugiyama J."/>
        </authorList>
    </citation>
    <scope>NUCLEOTIDE SEQUENCE [LARGE SCALE GENOMIC DNA]</scope>
    <source>
        <strain evidence="3 4">NRRL Y-17804</strain>
    </source>
</reference>
<comment type="similarity">
    <text evidence="1">Belongs to the CDC123 family.</text>
</comment>
<dbReference type="OMA" id="TFPDPNF"/>
<keyword evidence="4" id="KW-1185">Reference proteome</keyword>
<organism evidence="3 4">
    <name type="scientific">Saitoella complicata (strain BCRC 22490 / CBS 7301 / JCM 7358 / NBRC 10748 / NRRL Y-17804)</name>
    <dbReference type="NCBI Taxonomy" id="698492"/>
    <lineage>
        <taxon>Eukaryota</taxon>
        <taxon>Fungi</taxon>
        <taxon>Dikarya</taxon>
        <taxon>Ascomycota</taxon>
        <taxon>Taphrinomycotina</taxon>
        <taxon>Taphrinomycotina incertae sedis</taxon>
        <taxon>Saitoella</taxon>
    </lineage>
</organism>
<name>A0A0E9NIP8_SAICN</name>
<proteinExistence type="inferred from homology"/>
<dbReference type="STRING" id="698492.A0A0E9NIP8"/>
<feature type="compositionally biased region" description="Polar residues" evidence="2">
    <location>
        <begin position="81"/>
        <end position="93"/>
    </location>
</feature>
<feature type="region of interest" description="Disordered" evidence="2">
    <location>
        <begin position="64"/>
        <end position="93"/>
    </location>
</feature>
<protein>
    <recommendedName>
        <fullName evidence="5">Cell division cycle protein 123</fullName>
    </recommendedName>
</protein>
<accession>A0A0E9NIP8</accession>
<evidence type="ECO:0000256" key="1">
    <source>
        <dbReference type="ARBA" id="ARBA00011047"/>
    </source>
</evidence>
<dbReference type="Pfam" id="PF07065">
    <property type="entry name" value="D123"/>
    <property type="match status" value="1"/>
</dbReference>
<dbReference type="PANTHER" id="PTHR15323">
    <property type="entry name" value="D123 PROTEIN"/>
    <property type="match status" value="1"/>
</dbReference>
<feature type="compositionally biased region" description="Acidic residues" evidence="2">
    <location>
        <begin position="65"/>
        <end position="74"/>
    </location>
</feature>
<gene>
    <name evidence="3" type="ORF">G7K_3834-t1</name>
</gene>
<evidence type="ECO:0000313" key="4">
    <source>
        <dbReference type="Proteomes" id="UP000033140"/>
    </source>
</evidence>
<dbReference type="Proteomes" id="UP000033140">
    <property type="component" value="Unassembled WGS sequence"/>
</dbReference>
<sequence length="344" mass="38568">MNAASFPPVTGAHVLNCSFSSWYSLYKPLTPKSRVIKPLPKEFLQYLDADGIHLPGREDTHIEELSDAEGDESDASSNASFSTASDAGDPSTSFPSLDAQIRTTIAELDGAVLPKLNWSSPQDATWISADNTMKCTSASDVYIMLKSSDFINHDLDHPFDDCDKKEGLPFEYELVLRKWFEIVPSMEFRCFVRSRTLLGISQRDSNHYDFLANIEIQLTELIESFFEEKLKKTFPDPDFVFDVYVTQSLERVWLIDINAFSPSTDTLLFTWPEILDMPHGDGDEEAEEIDFRLVHKGDNVGTFNAPAYSAHRVPKDVVDASSGADIAEFAEKWRKLVAESAIGV</sequence>
<dbReference type="AlphaFoldDB" id="A0A0E9NIP8"/>
<dbReference type="GO" id="GO:0005737">
    <property type="term" value="C:cytoplasm"/>
    <property type="evidence" value="ECO:0007669"/>
    <property type="project" value="TreeGrafter"/>
</dbReference>
<comment type="caution">
    <text evidence="3">The sequence shown here is derived from an EMBL/GenBank/DDBJ whole genome shotgun (WGS) entry which is preliminary data.</text>
</comment>
<dbReference type="PANTHER" id="PTHR15323:SF6">
    <property type="entry name" value="CELL DIVISION CYCLE PROTEIN 123 HOMOLOG"/>
    <property type="match status" value="1"/>
</dbReference>
<evidence type="ECO:0000313" key="3">
    <source>
        <dbReference type="EMBL" id="GAO49688.1"/>
    </source>
</evidence>
<dbReference type="EMBL" id="BACD03000025">
    <property type="protein sequence ID" value="GAO49688.1"/>
    <property type="molecule type" value="Genomic_DNA"/>
</dbReference>
<reference evidence="3 4" key="3">
    <citation type="journal article" date="2015" name="Genome Announc.">
        <title>Draft Genome Sequence of the Archiascomycetous Yeast Saitoella complicata.</title>
        <authorList>
            <person name="Yamauchi K."/>
            <person name="Kondo S."/>
            <person name="Hamamoto M."/>
            <person name="Takahashi Y."/>
            <person name="Ogura Y."/>
            <person name="Hayashi T."/>
            <person name="Nishida H."/>
        </authorList>
    </citation>
    <scope>NUCLEOTIDE SEQUENCE [LARGE SCALE GENOMIC DNA]</scope>
    <source>
        <strain evidence="3 4">NRRL Y-17804</strain>
    </source>
</reference>
<evidence type="ECO:0008006" key="5">
    <source>
        <dbReference type="Google" id="ProtNLM"/>
    </source>
</evidence>
<evidence type="ECO:0000256" key="2">
    <source>
        <dbReference type="SAM" id="MobiDB-lite"/>
    </source>
</evidence>
<reference evidence="3 4" key="2">
    <citation type="journal article" date="2014" name="J. Gen. Appl. Microbiol.">
        <title>The early diverging ascomycetous budding yeast Saitoella complicata has three histone deacetylases belonging to the Clr6, Hos2, and Rpd3 lineages.</title>
        <authorList>
            <person name="Nishida H."/>
            <person name="Matsumoto T."/>
            <person name="Kondo S."/>
            <person name="Hamamoto M."/>
            <person name="Yoshikawa H."/>
        </authorList>
    </citation>
    <scope>NUCLEOTIDE SEQUENCE [LARGE SCALE GENOMIC DNA]</scope>
    <source>
        <strain evidence="3 4">NRRL Y-17804</strain>
    </source>
</reference>
<dbReference type="InterPro" id="IPR009772">
    <property type="entry name" value="CDC123"/>
</dbReference>